<reference evidence="2" key="1">
    <citation type="submission" date="2018-05" db="EMBL/GenBank/DDBJ databases">
        <authorList>
            <person name="Lanie J.A."/>
            <person name="Ng W.-L."/>
            <person name="Kazmierczak K.M."/>
            <person name="Andrzejewski T.M."/>
            <person name="Davidsen T.M."/>
            <person name="Wayne K.J."/>
            <person name="Tettelin H."/>
            <person name="Glass J.I."/>
            <person name="Rusch D."/>
            <person name="Podicherti R."/>
            <person name="Tsui H.-C.T."/>
            <person name="Winkler M.E."/>
        </authorList>
    </citation>
    <scope>NUCLEOTIDE SEQUENCE</scope>
</reference>
<dbReference type="AlphaFoldDB" id="A0A382Y0R7"/>
<keyword evidence="1" id="KW-1133">Transmembrane helix</keyword>
<feature type="non-terminal residue" evidence="2">
    <location>
        <position position="247"/>
    </location>
</feature>
<protein>
    <recommendedName>
        <fullName evidence="3">DUF2182 domain-containing protein</fullName>
    </recommendedName>
</protein>
<feature type="transmembrane region" description="Helical" evidence="1">
    <location>
        <begin position="201"/>
        <end position="234"/>
    </location>
</feature>
<feature type="transmembrane region" description="Helical" evidence="1">
    <location>
        <begin position="104"/>
        <end position="129"/>
    </location>
</feature>
<accession>A0A382Y0R7</accession>
<evidence type="ECO:0000313" key="2">
    <source>
        <dbReference type="EMBL" id="SVD76833.1"/>
    </source>
</evidence>
<dbReference type="Pfam" id="PF09948">
    <property type="entry name" value="PpoB2"/>
    <property type="match status" value="1"/>
</dbReference>
<feature type="non-terminal residue" evidence="2">
    <location>
        <position position="1"/>
    </location>
</feature>
<feature type="transmembrane region" description="Helical" evidence="1">
    <location>
        <begin position="65"/>
        <end position="92"/>
    </location>
</feature>
<dbReference type="InterPro" id="IPR018688">
    <property type="entry name" value="PpoB2-like"/>
</dbReference>
<proteinExistence type="predicted"/>
<name>A0A382Y0R7_9ZZZZ</name>
<evidence type="ECO:0000256" key="1">
    <source>
        <dbReference type="SAM" id="Phobius"/>
    </source>
</evidence>
<feature type="transmembrane region" description="Helical" evidence="1">
    <location>
        <begin position="149"/>
        <end position="166"/>
    </location>
</feature>
<keyword evidence="1" id="KW-0472">Membrane</keyword>
<dbReference type="EMBL" id="UINC01171985">
    <property type="protein sequence ID" value="SVD76833.1"/>
    <property type="molecule type" value="Genomic_DNA"/>
</dbReference>
<keyword evidence="1" id="KW-0812">Transmembrane</keyword>
<feature type="transmembrane region" description="Helical" evidence="1">
    <location>
        <begin position="16"/>
        <end position="34"/>
    </location>
</feature>
<sequence length="247" mass="27097">VTPDLSYSELVRRDRAVLVSAIAVLAALAWAYTVRLTAGMDSMSINAMAASMAVPSTQSWSLNDVVFMFVMWTVMMVAMMLPSATPMVLLFARVMRKRECDGRPFVPTGLFVFGYLLVWVGFSAMATLANWGLHVAGLLSSMMGRTTPMIGGVVLLFAGAFQWTPLKDACLSHCRSPLVFLTAHWNDGRGGTLMMGLHHGLYCLGCCWLLMALLFVLGIMNLPWIAALTVFVLLEKVLPRGRLVSRL</sequence>
<evidence type="ECO:0008006" key="3">
    <source>
        <dbReference type="Google" id="ProtNLM"/>
    </source>
</evidence>
<organism evidence="2">
    <name type="scientific">marine metagenome</name>
    <dbReference type="NCBI Taxonomy" id="408172"/>
    <lineage>
        <taxon>unclassified sequences</taxon>
        <taxon>metagenomes</taxon>
        <taxon>ecological metagenomes</taxon>
    </lineage>
</organism>
<gene>
    <name evidence="2" type="ORF">METZ01_LOCUS429687</name>
</gene>